<organism evidence="1 2">
    <name type="scientific">Aurantiacibacter rhizosphaerae</name>
    <dbReference type="NCBI Taxonomy" id="2691582"/>
    <lineage>
        <taxon>Bacteria</taxon>
        <taxon>Pseudomonadati</taxon>
        <taxon>Pseudomonadota</taxon>
        <taxon>Alphaproteobacteria</taxon>
        <taxon>Sphingomonadales</taxon>
        <taxon>Erythrobacteraceae</taxon>
        <taxon>Aurantiacibacter</taxon>
    </lineage>
</organism>
<keyword evidence="2" id="KW-1185">Reference proteome</keyword>
<evidence type="ECO:0000313" key="2">
    <source>
        <dbReference type="Proteomes" id="UP000461409"/>
    </source>
</evidence>
<protein>
    <recommendedName>
        <fullName evidence="3">YkgJ family cysteine cluster protein</fullName>
    </recommendedName>
</protein>
<gene>
    <name evidence="1" type="ORF">GRF63_03500</name>
</gene>
<comment type="caution">
    <text evidence="1">The sequence shown here is derived from an EMBL/GenBank/DDBJ whole genome shotgun (WGS) entry which is preliminary data.</text>
</comment>
<dbReference type="Proteomes" id="UP000461409">
    <property type="component" value="Unassembled WGS sequence"/>
</dbReference>
<sequence>MADDRASELCIDCGLCCDGTLYQTFQSEKGDAIDLLADRITQVDEEGPRVSWIQPCSAYRLGSCSIYRDRPSICQT</sequence>
<dbReference type="RefSeq" id="WP_160484583.1">
    <property type="nucleotide sequence ID" value="NZ_WUBR01000001.1"/>
</dbReference>
<dbReference type="InterPro" id="IPR005358">
    <property type="entry name" value="Puta_zinc/iron-chelating_dom"/>
</dbReference>
<dbReference type="AlphaFoldDB" id="A0A844XBE9"/>
<reference evidence="1 2" key="1">
    <citation type="submission" date="2019-12" db="EMBL/GenBank/DDBJ databases">
        <authorList>
            <person name="Lee S.D."/>
        </authorList>
    </citation>
    <scope>NUCLEOTIDE SEQUENCE [LARGE SCALE GENOMIC DNA]</scope>
    <source>
        <strain evidence="1 2">GH3-10</strain>
    </source>
</reference>
<dbReference type="Pfam" id="PF03692">
    <property type="entry name" value="CxxCxxCC"/>
    <property type="match status" value="1"/>
</dbReference>
<dbReference type="EMBL" id="WUBR01000001">
    <property type="protein sequence ID" value="MWV26964.1"/>
    <property type="molecule type" value="Genomic_DNA"/>
</dbReference>
<reference evidence="1 2" key="2">
    <citation type="submission" date="2020-02" db="EMBL/GenBank/DDBJ databases">
        <title>Erythrobacter dongmakensis sp. nov., isolated from a tidal mudflat.</title>
        <authorList>
            <person name="Kim I.S."/>
        </authorList>
    </citation>
    <scope>NUCLEOTIDE SEQUENCE [LARGE SCALE GENOMIC DNA]</scope>
    <source>
        <strain evidence="1 2">GH3-10</strain>
    </source>
</reference>
<evidence type="ECO:0000313" key="1">
    <source>
        <dbReference type="EMBL" id="MWV26964.1"/>
    </source>
</evidence>
<accession>A0A844XBE9</accession>
<evidence type="ECO:0008006" key="3">
    <source>
        <dbReference type="Google" id="ProtNLM"/>
    </source>
</evidence>
<name>A0A844XBE9_9SPHN</name>
<proteinExistence type="predicted"/>